<dbReference type="GO" id="GO:0008360">
    <property type="term" value="P:regulation of cell shape"/>
    <property type="evidence" value="ECO:0007669"/>
    <property type="project" value="UniProtKB-KW"/>
</dbReference>
<dbReference type="GO" id="GO:0032153">
    <property type="term" value="C:cell division site"/>
    <property type="evidence" value="ECO:0007669"/>
    <property type="project" value="TreeGrafter"/>
</dbReference>
<accession>A0A934HVN1</accession>
<name>A0A934HVN1_9CLOT</name>
<feature type="transmembrane region" description="Helical" evidence="11">
    <location>
        <begin position="17"/>
        <end position="38"/>
    </location>
</feature>
<evidence type="ECO:0000256" key="3">
    <source>
        <dbReference type="ARBA" id="ARBA00022676"/>
    </source>
</evidence>
<keyword evidence="5 11" id="KW-0812">Transmembrane</keyword>
<evidence type="ECO:0000313" key="13">
    <source>
        <dbReference type="Proteomes" id="UP000622687"/>
    </source>
</evidence>
<comment type="function">
    <text evidence="11">Peptidoglycan polymerase that is essential for cell wall elongation.</text>
</comment>
<evidence type="ECO:0000256" key="6">
    <source>
        <dbReference type="ARBA" id="ARBA00022960"/>
    </source>
</evidence>
<dbReference type="InterPro" id="IPR018365">
    <property type="entry name" value="Cell_cycle_FtsW-rel_CS"/>
</dbReference>
<feature type="transmembrane region" description="Helical" evidence="11">
    <location>
        <begin position="308"/>
        <end position="330"/>
    </location>
</feature>
<evidence type="ECO:0000256" key="11">
    <source>
        <dbReference type="HAMAP-Rule" id="MF_02079"/>
    </source>
</evidence>
<evidence type="ECO:0000256" key="7">
    <source>
        <dbReference type="ARBA" id="ARBA00022984"/>
    </source>
</evidence>
<evidence type="ECO:0000256" key="10">
    <source>
        <dbReference type="ARBA" id="ARBA00023316"/>
    </source>
</evidence>
<keyword evidence="10 11" id="KW-0961">Cell wall biogenesis/degradation</keyword>
<dbReference type="GO" id="GO:0009252">
    <property type="term" value="P:peptidoglycan biosynthetic process"/>
    <property type="evidence" value="ECO:0007669"/>
    <property type="project" value="UniProtKB-UniRule"/>
</dbReference>
<dbReference type="RefSeq" id="WP_211141120.1">
    <property type="nucleotide sequence ID" value="NZ_JAEEGB010000004.1"/>
</dbReference>
<dbReference type="InterPro" id="IPR001182">
    <property type="entry name" value="FtsW/RodA"/>
</dbReference>
<feature type="transmembrane region" description="Helical" evidence="11">
    <location>
        <begin position="165"/>
        <end position="184"/>
    </location>
</feature>
<feature type="transmembrane region" description="Helical" evidence="11">
    <location>
        <begin position="342"/>
        <end position="363"/>
    </location>
</feature>
<comment type="subcellular location">
    <subcellularLocation>
        <location evidence="11">Cell membrane</location>
        <topology evidence="11">Multi-pass membrane protein</topology>
    </subcellularLocation>
    <subcellularLocation>
        <location evidence="1">Membrane</location>
        <topology evidence="1">Multi-pass membrane protein</topology>
    </subcellularLocation>
</comment>
<evidence type="ECO:0000256" key="5">
    <source>
        <dbReference type="ARBA" id="ARBA00022692"/>
    </source>
</evidence>
<keyword evidence="7 11" id="KW-0573">Peptidoglycan synthesis</keyword>
<dbReference type="InterPro" id="IPR011923">
    <property type="entry name" value="RodA/MrdB"/>
</dbReference>
<keyword evidence="2 11" id="KW-1003">Cell membrane</keyword>
<comment type="similarity">
    <text evidence="11">Belongs to the SEDS family. MrdB/RodA subfamily.</text>
</comment>
<dbReference type="EMBL" id="JAEEGB010000004">
    <property type="protein sequence ID" value="MBI6871673.1"/>
    <property type="molecule type" value="Genomic_DNA"/>
</dbReference>
<dbReference type="PANTHER" id="PTHR30474">
    <property type="entry name" value="CELL CYCLE PROTEIN"/>
    <property type="match status" value="1"/>
</dbReference>
<dbReference type="PANTHER" id="PTHR30474:SF1">
    <property type="entry name" value="PEPTIDOGLYCAN GLYCOSYLTRANSFERASE MRDB"/>
    <property type="match status" value="1"/>
</dbReference>
<keyword evidence="8 11" id="KW-1133">Transmembrane helix</keyword>
<comment type="catalytic activity">
    <reaction evidence="11">
        <text>[GlcNAc-(1-&gt;4)-Mur2Ac(oyl-L-Ala-gamma-D-Glu-L-Lys-D-Ala-D-Ala)](n)-di-trans,octa-cis-undecaprenyl diphosphate + beta-D-GlcNAc-(1-&gt;4)-Mur2Ac(oyl-L-Ala-gamma-D-Glu-L-Lys-D-Ala-D-Ala)-di-trans,octa-cis-undecaprenyl diphosphate = [GlcNAc-(1-&gt;4)-Mur2Ac(oyl-L-Ala-gamma-D-Glu-L-Lys-D-Ala-D-Ala)](n+1)-di-trans,octa-cis-undecaprenyl diphosphate + di-trans,octa-cis-undecaprenyl diphosphate + H(+)</text>
        <dbReference type="Rhea" id="RHEA:23708"/>
        <dbReference type="Rhea" id="RHEA-COMP:9602"/>
        <dbReference type="Rhea" id="RHEA-COMP:9603"/>
        <dbReference type="ChEBI" id="CHEBI:15378"/>
        <dbReference type="ChEBI" id="CHEBI:58405"/>
        <dbReference type="ChEBI" id="CHEBI:60033"/>
        <dbReference type="ChEBI" id="CHEBI:78435"/>
        <dbReference type="EC" id="2.4.99.28"/>
    </reaction>
</comment>
<proteinExistence type="inferred from homology"/>
<feature type="transmembrane region" description="Helical" evidence="11">
    <location>
        <begin position="142"/>
        <end position="159"/>
    </location>
</feature>
<sequence>MLNKIIISRKLLRELDFTVIIAVVLIVLFGTMNIYSATHLRYGNTFMRNQLIWLVVGLILTYFILVFDYSIIQGYANIIYWFGIFLLILNDTIFKSTVNGASSWMKIGGFSMQPSEFAKLGMIIMLAKQLDSMDGKINNVKNFFKLAAYAALPMLLIVIQPDMGMTMVCFFIVLGIFFAAGLDLKIIGGGFMSLIALIAIVWNSSLMQDYWKNRLISFINPDAYDLGISYQLKQSQIGIGSGGIFGKGFLKGTQIAGGFIPEAHTDFIFSVVGEEWGLVGAIILLALYGIIIYKFIKIAQNSKDRFGSMICVGVVSTMLFSILQNIGMTIGLVPITGITLSFMSYGGSSMLTGFMSLGLVLNIGMRKKKINF</sequence>
<protein>
    <recommendedName>
        <fullName evidence="11">Peptidoglycan glycosyltransferase RodA</fullName>
        <shortName evidence="11">PGT</shortName>
        <ecNumber evidence="11">2.4.99.28</ecNumber>
    </recommendedName>
    <alternativeName>
        <fullName evidence="11">Cell elongation protein RodA</fullName>
    </alternativeName>
    <alternativeName>
        <fullName evidence="11">Cell wall polymerase</fullName>
    </alternativeName>
    <alternativeName>
        <fullName evidence="11">Peptidoglycan polymerase</fullName>
        <shortName evidence="11">PG polymerase</shortName>
    </alternativeName>
</protein>
<reference evidence="12" key="1">
    <citation type="submission" date="2020-12" db="EMBL/GenBank/DDBJ databases">
        <title>Clostridium thailandense sp. nov., a novel acetogenic bacterium isolated from peat land soil in Thailand.</title>
        <authorList>
            <person name="Chaikitkaew S."/>
            <person name="Birkeland N.K."/>
        </authorList>
    </citation>
    <scope>NUCLEOTIDE SEQUENCE</scope>
    <source>
        <strain evidence="12">DSM 17425</strain>
    </source>
</reference>
<dbReference type="EC" id="2.4.99.28" evidence="11"/>
<comment type="pathway">
    <text evidence="11">Cell wall biogenesis; peptidoglycan biosynthesis.</text>
</comment>
<dbReference type="GO" id="GO:0005886">
    <property type="term" value="C:plasma membrane"/>
    <property type="evidence" value="ECO:0007669"/>
    <property type="project" value="UniProtKB-SubCell"/>
</dbReference>
<feature type="transmembrane region" description="Helical" evidence="11">
    <location>
        <begin position="50"/>
        <end position="72"/>
    </location>
</feature>
<dbReference type="PROSITE" id="PS00428">
    <property type="entry name" value="FTSW_RODA_SPOVE"/>
    <property type="match status" value="1"/>
</dbReference>
<gene>
    <name evidence="11 12" type="primary">rodA</name>
    <name evidence="12" type="ORF">I6U51_03000</name>
</gene>
<dbReference type="GO" id="GO:0051301">
    <property type="term" value="P:cell division"/>
    <property type="evidence" value="ECO:0007669"/>
    <property type="project" value="InterPro"/>
</dbReference>
<dbReference type="Proteomes" id="UP000622687">
    <property type="component" value="Unassembled WGS sequence"/>
</dbReference>
<evidence type="ECO:0000256" key="1">
    <source>
        <dbReference type="ARBA" id="ARBA00004141"/>
    </source>
</evidence>
<organism evidence="12 13">
    <name type="scientific">Clostridium aciditolerans</name>
    <dbReference type="NCBI Taxonomy" id="339861"/>
    <lineage>
        <taxon>Bacteria</taxon>
        <taxon>Bacillati</taxon>
        <taxon>Bacillota</taxon>
        <taxon>Clostridia</taxon>
        <taxon>Eubacteriales</taxon>
        <taxon>Clostridiaceae</taxon>
        <taxon>Clostridium</taxon>
    </lineage>
</organism>
<keyword evidence="6 11" id="KW-0133">Cell shape</keyword>
<evidence type="ECO:0000256" key="2">
    <source>
        <dbReference type="ARBA" id="ARBA00022475"/>
    </source>
</evidence>
<evidence type="ECO:0000256" key="4">
    <source>
        <dbReference type="ARBA" id="ARBA00022679"/>
    </source>
</evidence>
<evidence type="ECO:0000256" key="9">
    <source>
        <dbReference type="ARBA" id="ARBA00023136"/>
    </source>
</evidence>
<evidence type="ECO:0000313" key="12">
    <source>
        <dbReference type="EMBL" id="MBI6871673.1"/>
    </source>
</evidence>
<dbReference type="HAMAP" id="MF_02079">
    <property type="entry name" value="PGT_RodA"/>
    <property type="match status" value="1"/>
</dbReference>
<keyword evidence="13" id="KW-1185">Reference proteome</keyword>
<comment type="caution">
    <text evidence="12">The sequence shown here is derived from an EMBL/GenBank/DDBJ whole genome shotgun (WGS) entry which is preliminary data.</text>
</comment>
<feature type="transmembrane region" description="Helical" evidence="11">
    <location>
        <begin position="191"/>
        <end position="211"/>
    </location>
</feature>
<dbReference type="AlphaFoldDB" id="A0A934HVN1"/>
<keyword evidence="4 11" id="KW-0808">Transferase</keyword>
<keyword evidence="3 11" id="KW-0328">Glycosyltransferase</keyword>
<dbReference type="GO" id="GO:0015648">
    <property type="term" value="F:lipid-linked peptidoglycan transporter activity"/>
    <property type="evidence" value="ECO:0007669"/>
    <property type="project" value="TreeGrafter"/>
</dbReference>
<evidence type="ECO:0000256" key="8">
    <source>
        <dbReference type="ARBA" id="ARBA00022989"/>
    </source>
</evidence>
<feature type="transmembrane region" description="Helical" evidence="11">
    <location>
        <begin position="78"/>
        <end position="98"/>
    </location>
</feature>
<dbReference type="GO" id="GO:0071555">
    <property type="term" value="P:cell wall organization"/>
    <property type="evidence" value="ECO:0007669"/>
    <property type="project" value="UniProtKB-KW"/>
</dbReference>
<keyword evidence="9 11" id="KW-0472">Membrane</keyword>
<dbReference type="GO" id="GO:0008955">
    <property type="term" value="F:peptidoglycan glycosyltransferase activity"/>
    <property type="evidence" value="ECO:0007669"/>
    <property type="project" value="UniProtKB-UniRule"/>
</dbReference>
<feature type="transmembrane region" description="Helical" evidence="11">
    <location>
        <begin position="276"/>
        <end position="296"/>
    </location>
</feature>
<dbReference type="NCBIfam" id="TIGR02210">
    <property type="entry name" value="rodA_shape"/>
    <property type="match status" value="1"/>
</dbReference>
<dbReference type="Pfam" id="PF01098">
    <property type="entry name" value="FTSW_RODA_SPOVE"/>
    <property type="match status" value="1"/>
</dbReference>